<comment type="caution">
    <text evidence="3">The sequence shown here is derived from an EMBL/GenBank/DDBJ whole genome shotgun (WGS) entry which is preliminary data.</text>
</comment>
<keyword evidence="1" id="KW-0742">SOS response</keyword>
<dbReference type="RefSeq" id="WP_203000896.1">
    <property type="nucleotide sequence ID" value="NZ_JADWYU010000111.1"/>
</dbReference>
<dbReference type="EMBL" id="JAEACQ010000229">
    <property type="protein sequence ID" value="MBL7629445.1"/>
    <property type="molecule type" value="Genomic_DNA"/>
</dbReference>
<dbReference type="PIRSF" id="PIRSF029347">
    <property type="entry name" value="RecF"/>
    <property type="match status" value="1"/>
</dbReference>
<dbReference type="GO" id="GO:0005524">
    <property type="term" value="F:ATP binding"/>
    <property type="evidence" value="ECO:0007669"/>
    <property type="project" value="InterPro"/>
</dbReference>
<protein>
    <submittedName>
        <fullName evidence="3">AAA family ATPase</fullName>
    </submittedName>
</protein>
<dbReference type="InterPro" id="IPR027417">
    <property type="entry name" value="P-loop_NTPase"/>
</dbReference>
<accession>A0A937URP4</accession>
<dbReference type="Pfam" id="PF13304">
    <property type="entry name" value="AAA_21"/>
    <property type="match status" value="1"/>
</dbReference>
<evidence type="ECO:0000313" key="3">
    <source>
        <dbReference type="EMBL" id="MBL7629445.1"/>
    </source>
</evidence>
<proteinExistence type="predicted"/>
<dbReference type="InterPro" id="IPR003959">
    <property type="entry name" value="ATPase_AAA_core"/>
</dbReference>
<sequence>MPFVPRLRVRDFRSIADCDLALGPLTVVVGFNASGKSNLLDALRFVADAVRTSPVRAVEDRGGLDALLRRGRDGQAESFEIVLDLLLPPLSEGGEAVEATYGFAIGRGDDPGMSLAVLRERCRVGSADGWADTPGRPRARLRLPAEATRDDRFAAVEESLLAMRFYDLEADALRALEEGTGRRSELGPSGGHLGQVLDAMATADRAGKERLDAYLAGLVPGAVGMDERREGRYSTVEARFRHGEAVEEVDIVPRESLSEGTLRATGVLAALFQQPVFTGQVSLLGIEEPEKALHPAAVGGLYEALDDAARHTQVIVTSQSSDLLDNEYVRLDHIRAVASVDGVTRVGEVDSAGQAIVAKQLMTISQLHRAGQLMPAAPTGGGPSAR</sequence>
<keyword evidence="4" id="KW-1185">Reference proteome</keyword>
<dbReference type="SUPFAM" id="SSF52540">
    <property type="entry name" value="P-loop containing nucleoside triphosphate hydrolases"/>
    <property type="match status" value="1"/>
</dbReference>
<organism evidence="3 4">
    <name type="scientific">Frankia nepalensis</name>
    <dbReference type="NCBI Taxonomy" id="1836974"/>
    <lineage>
        <taxon>Bacteria</taxon>
        <taxon>Bacillati</taxon>
        <taxon>Actinomycetota</taxon>
        <taxon>Actinomycetes</taxon>
        <taxon>Frankiales</taxon>
        <taxon>Frankiaceae</taxon>
        <taxon>Frankia</taxon>
    </lineage>
</organism>
<feature type="domain" description="ATPase AAA-type core" evidence="2">
    <location>
        <begin position="25"/>
        <end position="325"/>
    </location>
</feature>
<evidence type="ECO:0000256" key="1">
    <source>
        <dbReference type="ARBA" id="ARBA00023236"/>
    </source>
</evidence>
<dbReference type="PANTHER" id="PTHR32182">
    <property type="entry name" value="DNA REPLICATION AND REPAIR PROTEIN RECF"/>
    <property type="match status" value="1"/>
</dbReference>
<dbReference type="InterPro" id="IPR014555">
    <property type="entry name" value="RecF-like"/>
</dbReference>
<dbReference type="Proteomes" id="UP000604475">
    <property type="component" value="Unassembled WGS sequence"/>
</dbReference>
<dbReference type="PANTHER" id="PTHR32182:SF22">
    <property type="entry name" value="ATP-DEPENDENT ENDONUCLEASE, OLD FAMILY-RELATED"/>
    <property type="match status" value="1"/>
</dbReference>
<evidence type="ECO:0000313" key="4">
    <source>
        <dbReference type="Proteomes" id="UP000604475"/>
    </source>
</evidence>
<dbReference type="GO" id="GO:0006302">
    <property type="term" value="P:double-strand break repair"/>
    <property type="evidence" value="ECO:0007669"/>
    <property type="project" value="TreeGrafter"/>
</dbReference>
<gene>
    <name evidence="3" type="ORF">I7412_20195</name>
</gene>
<evidence type="ECO:0000259" key="2">
    <source>
        <dbReference type="Pfam" id="PF13304"/>
    </source>
</evidence>
<dbReference type="GO" id="GO:0000731">
    <property type="term" value="P:DNA synthesis involved in DNA repair"/>
    <property type="evidence" value="ECO:0007669"/>
    <property type="project" value="TreeGrafter"/>
</dbReference>
<name>A0A937URP4_9ACTN</name>
<dbReference type="Gene3D" id="3.40.50.300">
    <property type="entry name" value="P-loop containing nucleotide triphosphate hydrolases"/>
    <property type="match status" value="2"/>
</dbReference>
<keyword evidence="1" id="KW-0227">DNA damage</keyword>
<dbReference type="AlphaFoldDB" id="A0A937URP4"/>
<reference evidence="3" key="1">
    <citation type="submission" date="2020-12" db="EMBL/GenBank/DDBJ databases">
        <title>Genomic characterization of non-nitrogen-fixing Frankia strains.</title>
        <authorList>
            <person name="Carlos-Shanley C."/>
            <person name="Guerra T."/>
            <person name="Hahn D."/>
        </authorList>
    </citation>
    <scope>NUCLEOTIDE SEQUENCE</scope>
    <source>
        <strain evidence="3">CN6</strain>
    </source>
</reference>
<dbReference type="GO" id="GO:0016887">
    <property type="term" value="F:ATP hydrolysis activity"/>
    <property type="evidence" value="ECO:0007669"/>
    <property type="project" value="InterPro"/>
</dbReference>
<dbReference type="GO" id="GO:0009432">
    <property type="term" value="P:SOS response"/>
    <property type="evidence" value="ECO:0007669"/>
    <property type="project" value="UniProtKB-KW"/>
</dbReference>